<dbReference type="InterPro" id="IPR006867">
    <property type="entry name" value="DUF632"/>
</dbReference>
<gene>
    <name evidence="4" type="ORF">M569_06246</name>
</gene>
<dbReference type="EMBL" id="AUSU01002569">
    <property type="protein sequence ID" value="EPS68521.1"/>
    <property type="molecule type" value="Genomic_DNA"/>
</dbReference>
<accession>S8CUG0</accession>
<evidence type="ECO:0000256" key="1">
    <source>
        <dbReference type="SAM" id="MobiDB-lite"/>
    </source>
</evidence>
<proteinExistence type="predicted"/>
<name>S8CUG0_9LAMI</name>
<feature type="non-terminal residue" evidence="4">
    <location>
        <position position="690"/>
    </location>
</feature>
<sequence length="690" mass="78213">MGASHSRLDEDKGLQLCLTRKKLIKQALNGRCSLAAAHISYIEELKLIGSALRSFVEADYQDESPRNPAPEPHVQSPPQVDATADVLSSPSASVSTDYKSRLVKFRSETSFKVEEAVVVESLSSNTTPRSNGGPDVSNTSIPVESAPWDYFGLSHPIESHVALEEQKKYDDPGHNAVEDVVPEFKEVKGNEEIEELSQFSEGEFDEASSSTLARSFKNINKTKARLNASEVRETSEDLISGSKFADTDRRKSPELSPLRATSSTYMHLNDVKIRVMENNEVEDNVVPKDFISSIKDIEQIFVKASESGQDVPRMLEANKFHFRPVLTKKQRGFVTISFVKSCFTCGMDPSETPREPSQNSVKYLTWHRSTSSRNLLGANSMESDLGSNLFENSFMNSGSHASTLDRLYAWEKKLYDEVKAAQILRNGFDQQCKTLRRLESNGEPIDKTRAVVKDLHSRIGVSIHRINWISKNIEEIRDTELQLQLEELIEGLLKMWERMLDCHKLQLHIVSVSHAPSTTTTFSTQSDHRREMAVHLENGLTSFLSTFTKWIDVQKLYVESIDRWLQICVSIPQKTSKRNKRTRGPRIRDCGPPIYMMCDVWIKMLKELPCKEVVDSAKELSAEVSSFFPPRQEKKTGNQGSVYYEERRPTMDRLQTRLVDFLGKLSWFAEACVGKYAEVRDAVENSKNNY</sequence>
<dbReference type="OrthoDB" id="694308at2759"/>
<dbReference type="AlphaFoldDB" id="S8CUG0"/>
<evidence type="ECO:0000313" key="5">
    <source>
        <dbReference type="Proteomes" id="UP000015453"/>
    </source>
</evidence>
<dbReference type="InterPro" id="IPR006868">
    <property type="entry name" value="DUF630"/>
</dbReference>
<protein>
    <recommendedName>
        <fullName evidence="6">DUF632 domain-containing protein</fullName>
    </recommendedName>
</protein>
<evidence type="ECO:0000313" key="4">
    <source>
        <dbReference type="EMBL" id="EPS68521.1"/>
    </source>
</evidence>
<dbReference type="PANTHER" id="PTHR21450">
    <property type="entry name" value="PROTEIN ALTERED PHOSPHATE STARVATION RESPONSE 1"/>
    <property type="match status" value="1"/>
</dbReference>
<evidence type="ECO:0000259" key="3">
    <source>
        <dbReference type="Pfam" id="PF04783"/>
    </source>
</evidence>
<dbReference type="PANTHER" id="PTHR21450:SF6">
    <property type="entry name" value="EXPRESSED PROTEIN"/>
    <property type="match status" value="1"/>
</dbReference>
<feature type="domain" description="DUF632" evidence="2">
    <location>
        <begin position="291"/>
        <end position="625"/>
    </location>
</feature>
<dbReference type="Proteomes" id="UP000015453">
    <property type="component" value="Unassembled WGS sequence"/>
</dbReference>
<feature type="domain" description="DUF630" evidence="3">
    <location>
        <begin position="1"/>
        <end position="59"/>
    </location>
</feature>
<keyword evidence="5" id="KW-1185">Reference proteome</keyword>
<evidence type="ECO:0000259" key="2">
    <source>
        <dbReference type="Pfam" id="PF04782"/>
    </source>
</evidence>
<comment type="caution">
    <text evidence="4">The sequence shown here is derived from an EMBL/GenBank/DDBJ whole genome shotgun (WGS) entry which is preliminary data.</text>
</comment>
<dbReference type="Pfam" id="PF04783">
    <property type="entry name" value="DUF630"/>
    <property type="match status" value="1"/>
</dbReference>
<organism evidence="4 5">
    <name type="scientific">Genlisea aurea</name>
    <dbReference type="NCBI Taxonomy" id="192259"/>
    <lineage>
        <taxon>Eukaryota</taxon>
        <taxon>Viridiplantae</taxon>
        <taxon>Streptophyta</taxon>
        <taxon>Embryophyta</taxon>
        <taxon>Tracheophyta</taxon>
        <taxon>Spermatophyta</taxon>
        <taxon>Magnoliopsida</taxon>
        <taxon>eudicotyledons</taxon>
        <taxon>Gunneridae</taxon>
        <taxon>Pentapetalae</taxon>
        <taxon>asterids</taxon>
        <taxon>lamiids</taxon>
        <taxon>Lamiales</taxon>
        <taxon>Lentibulariaceae</taxon>
        <taxon>Genlisea</taxon>
    </lineage>
</organism>
<dbReference type="Pfam" id="PF04782">
    <property type="entry name" value="DUF632"/>
    <property type="match status" value="1"/>
</dbReference>
<feature type="region of interest" description="Disordered" evidence="1">
    <location>
        <begin position="60"/>
        <end position="92"/>
    </location>
</feature>
<evidence type="ECO:0008006" key="6">
    <source>
        <dbReference type="Google" id="ProtNLM"/>
    </source>
</evidence>
<reference evidence="4 5" key="1">
    <citation type="journal article" date="2013" name="BMC Genomics">
        <title>The miniature genome of a carnivorous plant Genlisea aurea contains a low number of genes and short non-coding sequences.</title>
        <authorList>
            <person name="Leushkin E.V."/>
            <person name="Sutormin R.A."/>
            <person name="Nabieva E.R."/>
            <person name="Penin A.A."/>
            <person name="Kondrashov A.S."/>
            <person name="Logacheva M.D."/>
        </authorList>
    </citation>
    <scope>NUCLEOTIDE SEQUENCE [LARGE SCALE GENOMIC DNA]</scope>
</reference>